<keyword evidence="2" id="KW-1185">Reference proteome</keyword>
<name>A0ACC3YDL3_COLTU</name>
<proteinExistence type="predicted"/>
<organism evidence="1 2">
    <name type="scientific">Colletotrichum truncatum</name>
    <name type="common">Anthracnose fungus</name>
    <name type="synonym">Colletotrichum capsici</name>
    <dbReference type="NCBI Taxonomy" id="5467"/>
    <lineage>
        <taxon>Eukaryota</taxon>
        <taxon>Fungi</taxon>
        <taxon>Dikarya</taxon>
        <taxon>Ascomycota</taxon>
        <taxon>Pezizomycotina</taxon>
        <taxon>Sordariomycetes</taxon>
        <taxon>Hypocreomycetidae</taxon>
        <taxon>Glomerellales</taxon>
        <taxon>Glomerellaceae</taxon>
        <taxon>Colletotrichum</taxon>
        <taxon>Colletotrichum truncatum species complex</taxon>
    </lineage>
</organism>
<dbReference type="Proteomes" id="UP000805649">
    <property type="component" value="Unassembled WGS sequence"/>
</dbReference>
<accession>A0ACC3YDL3</accession>
<dbReference type="EMBL" id="VUJX02000013">
    <property type="protein sequence ID" value="KAL0929943.1"/>
    <property type="molecule type" value="Genomic_DNA"/>
</dbReference>
<evidence type="ECO:0000313" key="1">
    <source>
        <dbReference type="EMBL" id="KAL0929943.1"/>
    </source>
</evidence>
<gene>
    <name evidence="1" type="ORF">CTRU02_215152</name>
</gene>
<comment type="caution">
    <text evidence="1">The sequence shown here is derived from an EMBL/GenBank/DDBJ whole genome shotgun (WGS) entry which is preliminary data.</text>
</comment>
<protein>
    <submittedName>
        <fullName evidence="1">Uncharacterized protein</fullName>
    </submittedName>
</protein>
<reference evidence="1 2" key="1">
    <citation type="journal article" date="2020" name="Phytopathology">
        <title>Genome Sequence Resources of Colletotrichum truncatum, C. plurivorum, C. musicola, and C. sojae: Four Species Pathogenic to Soybean (Glycine max).</title>
        <authorList>
            <person name="Rogerio F."/>
            <person name="Boufleur T.R."/>
            <person name="Ciampi-Guillardi M."/>
            <person name="Sukno S.A."/>
            <person name="Thon M.R."/>
            <person name="Massola Junior N.S."/>
            <person name="Baroncelli R."/>
        </authorList>
    </citation>
    <scope>NUCLEOTIDE SEQUENCE [LARGE SCALE GENOMIC DNA]</scope>
    <source>
        <strain evidence="1 2">CMES1059</strain>
    </source>
</reference>
<evidence type="ECO:0000313" key="2">
    <source>
        <dbReference type="Proteomes" id="UP000805649"/>
    </source>
</evidence>
<sequence length="491" mass="54131">MVPIWARATTIVITILAVFNISRAVRPAPPSFAETKTEKPIRSETIYKVSDNLAAICTAYAALLSFTASPHPPSLYQYLSVADCAPPKRCPAHAVYLAIEDRLIQNFPPEPGRFSRATAVNALVTAVLLDEETRTVYDNVFEPALRSARDRSAVLRAHCGYLSRGESSFGEHKWSIGRDKSSIGRDESSTGCQSGQLRDHTGRNQKPAGFRSGTRQDSLAANIVEYDLLVDVHDPRLVPVPVLTYSLLAAWAAYGTDFPPLTVSETAPIASFESSLRKAFNSLAGVQRNAKNLLQDIHTRPAGSVRWWSISNTPAATARERVLRLIVVLEGGLRSLETLESSLAANVLEQTFKPMSATCEWDRKLRKQEQALRGELVYIGDDTEREVTLHEALESVTPHSASARIACRVTEISTEQLRTLRGRLQRGAVPKMVELGRSAQLLAAEGRAKGRWATEADVARWEEEVVQLAVDFEKVVAEAWKGWDGEFRGSL</sequence>